<feature type="transmembrane region" description="Helical" evidence="1">
    <location>
        <begin position="78"/>
        <end position="101"/>
    </location>
</feature>
<keyword evidence="1" id="KW-0472">Membrane</keyword>
<reference evidence="2 3" key="1">
    <citation type="journal article" date="2023" name="Commun. Biol.">
        <title>Genome analysis of Parmales, the sister group of diatoms, reveals the evolutionary specialization of diatoms from phago-mixotrophs to photoautotrophs.</title>
        <authorList>
            <person name="Ban H."/>
            <person name="Sato S."/>
            <person name="Yoshikawa S."/>
            <person name="Yamada K."/>
            <person name="Nakamura Y."/>
            <person name="Ichinomiya M."/>
            <person name="Sato N."/>
            <person name="Blanc-Mathieu R."/>
            <person name="Endo H."/>
            <person name="Kuwata A."/>
            <person name="Ogata H."/>
        </authorList>
    </citation>
    <scope>NUCLEOTIDE SEQUENCE [LARGE SCALE GENOMIC DNA]</scope>
</reference>
<protein>
    <submittedName>
        <fullName evidence="2">Uncharacterized protein</fullName>
    </submittedName>
</protein>
<evidence type="ECO:0000313" key="3">
    <source>
        <dbReference type="Proteomes" id="UP001165060"/>
    </source>
</evidence>
<dbReference type="Proteomes" id="UP001165060">
    <property type="component" value="Unassembled WGS sequence"/>
</dbReference>
<accession>A0ABQ6MMZ1</accession>
<proteinExistence type="predicted"/>
<keyword evidence="1" id="KW-0812">Transmembrane</keyword>
<organism evidence="2 3">
    <name type="scientific">Tetraparma gracilis</name>
    <dbReference type="NCBI Taxonomy" id="2962635"/>
    <lineage>
        <taxon>Eukaryota</taxon>
        <taxon>Sar</taxon>
        <taxon>Stramenopiles</taxon>
        <taxon>Ochrophyta</taxon>
        <taxon>Bolidophyceae</taxon>
        <taxon>Parmales</taxon>
        <taxon>Triparmaceae</taxon>
        <taxon>Tetraparma</taxon>
    </lineage>
</organism>
<feature type="transmembrane region" description="Helical" evidence="1">
    <location>
        <begin position="113"/>
        <end position="135"/>
    </location>
</feature>
<evidence type="ECO:0000313" key="2">
    <source>
        <dbReference type="EMBL" id="GMI28832.1"/>
    </source>
</evidence>
<sequence>MTENVLTMHNLTLSPAAPLHTLNSQPGRRLYFQSGSKHTAQEETHLMEAHNAMARFCFMFVGAVAGAISFGVRGGLPSLVAGMATLVLTISACLALGLALYFSSPVRHRNTCLNIMAGVYALAGTALVAELHLLVRVVIKNDAASGWWRRAGVASFILGPVLLALTWNVATALAARRARATLGEAFGLDERSCASKGSALSALSEGDFENRASGGSGGDIECAAGGRGWGGEPKV</sequence>
<dbReference type="EMBL" id="BRYB01000378">
    <property type="protein sequence ID" value="GMI28832.1"/>
    <property type="molecule type" value="Genomic_DNA"/>
</dbReference>
<evidence type="ECO:0000256" key="1">
    <source>
        <dbReference type="SAM" id="Phobius"/>
    </source>
</evidence>
<feature type="transmembrane region" description="Helical" evidence="1">
    <location>
        <begin position="52"/>
        <end position="72"/>
    </location>
</feature>
<feature type="transmembrane region" description="Helical" evidence="1">
    <location>
        <begin position="147"/>
        <end position="170"/>
    </location>
</feature>
<gene>
    <name evidence="2" type="ORF">TeGR_g1329</name>
</gene>
<name>A0ABQ6MMZ1_9STRA</name>
<keyword evidence="3" id="KW-1185">Reference proteome</keyword>
<comment type="caution">
    <text evidence="2">The sequence shown here is derived from an EMBL/GenBank/DDBJ whole genome shotgun (WGS) entry which is preliminary data.</text>
</comment>
<keyword evidence="1" id="KW-1133">Transmembrane helix</keyword>